<name>A0ABP7MEY0_9GAMM</name>
<proteinExistence type="predicted"/>
<evidence type="ECO:0000313" key="3">
    <source>
        <dbReference type="EMBL" id="GAA3921380.1"/>
    </source>
</evidence>
<dbReference type="SUPFAM" id="SSF53474">
    <property type="entry name" value="alpha/beta-Hydrolases"/>
    <property type="match status" value="1"/>
</dbReference>
<reference evidence="4" key="1">
    <citation type="journal article" date="2019" name="Int. J. Syst. Evol. Microbiol.">
        <title>The Global Catalogue of Microorganisms (GCM) 10K type strain sequencing project: providing services to taxonomists for standard genome sequencing and annotation.</title>
        <authorList>
            <consortium name="The Broad Institute Genomics Platform"/>
            <consortium name="The Broad Institute Genome Sequencing Center for Infectious Disease"/>
            <person name="Wu L."/>
            <person name="Ma J."/>
        </authorList>
    </citation>
    <scope>NUCLEOTIDE SEQUENCE [LARGE SCALE GENOMIC DNA]</scope>
    <source>
        <strain evidence="4">JCM 17551</strain>
    </source>
</reference>
<evidence type="ECO:0000313" key="4">
    <source>
        <dbReference type="Proteomes" id="UP001501565"/>
    </source>
</evidence>
<feature type="chain" id="PRO_5046375342" description="AB hydrolase-1 domain-containing protein" evidence="1">
    <location>
        <begin position="31"/>
        <end position="275"/>
    </location>
</feature>
<dbReference type="RefSeq" id="WP_344797380.1">
    <property type="nucleotide sequence ID" value="NZ_BAABBN010000004.1"/>
</dbReference>
<accession>A0ABP7MEY0</accession>
<comment type="caution">
    <text evidence="3">The sequence shown here is derived from an EMBL/GenBank/DDBJ whole genome shotgun (WGS) entry which is preliminary data.</text>
</comment>
<dbReference type="InterPro" id="IPR052897">
    <property type="entry name" value="Sec-Metab_Biosynth_Hydrolase"/>
</dbReference>
<evidence type="ECO:0000256" key="1">
    <source>
        <dbReference type="SAM" id="SignalP"/>
    </source>
</evidence>
<dbReference type="PANTHER" id="PTHR37017:SF11">
    <property type="entry name" value="ESTERASE_LIPASE_THIOESTERASE DOMAIN-CONTAINING PROTEIN"/>
    <property type="match status" value="1"/>
</dbReference>
<gene>
    <name evidence="3" type="ORF">GCM10022277_16520</name>
</gene>
<dbReference type="InterPro" id="IPR029058">
    <property type="entry name" value="AB_hydrolase_fold"/>
</dbReference>
<dbReference type="EMBL" id="BAABBN010000004">
    <property type="protein sequence ID" value="GAA3921380.1"/>
    <property type="molecule type" value="Genomic_DNA"/>
</dbReference>
<dbReference type="Pfam" id="PF12697">
    <property type="entry name" value="Abhydrolase_6"/>
    <property type="match status" value="1"/>
</dbReference>
<evidence type="ECO:0000259" key="2">
    <source>
        <dbReference type="Pfam" id="PF12697"/>
    </source>
</evidence>
<feature type="domain" description="AB hydrolase-1" evidence="2">
    <location>
        <begin position="39"/>
        <end position="267"/>
    </location>
</feature>
<dbReference type="Proteomes" id="UP001501565">
    <property type="component" value="Unassembled WGS sequence"/>
</dbReference>
<organism evidence="3 4">
    <name type="scientific">Litoribacillus peritrichatus</name>
    <dbReference type="NCBI Taxonomy" id="718191"/>
    <lineage>
        <taxon>Bacteria</taxon>
        <taxon>Pseudomonadati</taxon>
        <taxon>Pseudomonadota</taxon>
        <taxon>Gammaproteobacteria</taxon>
        <taxon>Oceanospirillales</taxon>
        <taxon>Oceanospirillaceae</taxon>
        <taxon>Litoribacillus</taxon>
    </lineage>
</organism>
<keyword evidence="4" id="KW-1185">Reference proteome</keyword>
<feature type="signal peptide" evidence="1">
    <location>
        <begin position="1"/>
        <end position="30"/>
    </location>
</feature>
<keyword evidence="1" id="KW-0732">Signal</keyword>
<dbReference type="Gene3D" id="3.40.50.1820">
    <property type="entry name" value="alpha/beta hydrolase"/>
    <property type="match status" value="1"/>
</dbReference>
<dbReference type="InterPro" id="IPR000073">
    <property type="entry name" value="AB_hydrolase_1"/>
</dbReference>
<protein>
    <recommendedName>
        <fullName evidence="2">AB hydrolase-1 domain-containing protein</fullName>
    </recommendedName>
</protein>
<sequence>MNNSETFTLKTIKKLGVMSCLLASTTASFGAQTQEKPTLVFVHGAHFTASSWQQVQTELKDTYPSVAVNLPGRNDKIIPNQVSMELSAGSLCQSLGQISGDKVLVAHSQGGAIVNAALNICPKENIEKIVYVTSVAPLDGEDVFAKLSKADEEHYFQGIRFNEQMELLEISDSEKFANNFAQDASGEQRKWLINSAVAEPAPVGGSKIKLNQQRFDDIEKHYVFAKRDQIISIESQNKIADSLKLKSTFTINSGHLPMLTQSKELANILVQVSSN</sequence>
<dbReference type="PANTHER" id="PTHR37017">
    <property type="entry name" value="AB HYDROLASE-1 DOMAIN-CONTAINING PROTEIN-RELATED"/>
    <property type="match status" value="1"/>
</dbReference>